<reference evidence="1" key="2">
    <citation type="submission" date="2021-08" db="EMBL/GenBank/DDBJ databases">
        <authorList>
            <person name="Tani A."/>
            <person name="Ola A."/>
            <person name="Ogura Y."/>
            <person name="Katsura K."/>
            <person name="Hayashi T."/>
        </authorList>
    </citation>
    <scope>NUCLEOTIDE SEQUENCE</scope>
    <source>
        <strain evidence="1">DSM 17168</strain>
    </source>
</reference>
<reference evidence="1" key="1">
    <citation type="journal article" date="2021" name="Front. Microbiol.">
        <title>Comprehensive Comparative Genomics and Phenotyping of Methylobacterium Species.</title>
        <authorList>
            <person name="Alessa O."/>
            <person name="Ogura Y."/>
            <person name="Fujitani Y."/>
            <person name="Takami H."/>
            <person name="Hayashi T."/>
            <person name="Sahin N."/>
            <person name="Tani A."/>
        </authorList>
    </citation>
    <scope>NUCLEOTIDE SEQUENCE</scope>
    <source>
        <strain evidence="1">DSM 17168</strain>
    </source>
</reference>
<evidence type="ECO:0000313" key="2">
    <source>
        <dbReference type="Proteomes" id="UP001055153"/>
    </source>
</evidence>
<keyword evidence="2" id="KW-1185">Reference proteome</keyword>
<name>A0ABQ4SG67_9HYPH</name>
<dbReference type="EMBL" id="BPQQ01000047">
    <property type="protein sequence ID" value="GJE02077.1"/>
    <property type="molecule type" value="Genomic_DNA"/>
</dbReference>
<proteinExistence type="predicted"/>
<organism evidence="1 2">
    <name type="scientific">Methylobacterium isbiliense</name>
    <dbReference type="NCBI Taxonomy" id="315478"/>
    <lineage>
        <taxon>Bacteria</taxon>
        <taxon>Pseudomonadati</taxon>
        <taxon>Pseudomonadota</taxon>
        <taxon>Alphaproteobacteria</taxon>
        <taxon>Hyphomicrobiales</taxon>
        <taxon>Methylobacteriaceae</taxon>
        <taxon>Methylobacterium</taxon>
    </lineage>
</organism>
<accession>A0ABQ4SG67</accession>
<comment type="caution">
    <text evidence="1">The sequence shown here is derived from an EMBL/GenBank/DDBJ whole genome shotgun (WGS) entry which is preliminary data.</text>
</comment>
<protein>
    <submittedName>
        <fullName evidence="1">Uncharacterized protein</fullName>
    </submittedName>
</protein>
<evidence type="ECO:0000313" key="1">
    <source>
        <dbReference type="EMBL" id="GJE02077.1"/>
    </source>
</evidence>
<gene>
    <name evidence="1" type="ORF">GMJLKIPL_4021</name>
</gene>
<sequence length="39" mass="3883">MFLAALTLALCAAGALILGLGAAVSAETPRDCPHEPGFL</sequence>
<dbReference type="Proteomes" id="UP001055153">
    <property type="component" value="Unassembled WGS sequence"/>
</dbReference>